<name>A0AB39SJ76_9ACTN</name>
<evidence type="ECO:0000259" key="6">
    <source>
        <dbReference type="PROSITE" id="PS50937"/>
    </source>
</evidence>
<evidence type="ECO:0000256" key="2">
    <source>
        <dbReference type="ARBA" id="ARBA00023015"/>
    </source>
</evidence>
<dbReference type="EMBL" id="CP163440">
    <property type="protein sequence ID" value="XDQ66246.1"/>
    <property type="molecule type" value="Genomic_DNA"/>
</dbReference>
<dbReference type="InterPro" id="IPR000551">
    <property type="entry name" value="MerR-type_HTH_dom"/>
</dbReference>
<dbReference type="InterPro" id="IPR009061">
    <property type="entry name" value="DNA-bd_dom_put_sf"/>
</dbReference>
<feature type="domain" description="HTH merR-type" evidence="6">
    <location>
        <begin position="7"/>
        <end position="75"/>
    </location>
</feature>
<keyword evidence="4" id="KW-0804">Transcription</keyword>
<keyword evidence="1" id="KW-0678">Repressor</keyword>
<dbReference type="PANTHER" id="PTHR30204">
    <property type="entry name" value="REDOX-CYCLING DRUG-SENSING TRANSCRIPTIONAL ACTIVATOR SOXR"/>
    <property type="match status" value="1"/>
</dbReference>
<gene>
    <name evidence="7" type="ORF">AB5J50_38255</name>
</gene>
<dbReference type="AlphaFoldDB" id="A0AB39SJ76"/>
<dbReference type="PROSITE" id="PS50937">
    <property type="entry name" value="HTH_MERR_2"/>
    <property type="match status" value="1"/>
</dbReference>
<evidence type="ECO:0000256" key="5">
    <source>
        <dbReference type="SAM" id="Coils"/>
    </source>
</evidence>
<dbReference type="Gene3D" id="1.10.1660.10">
    <property type="match status" value="1"/>
</dbReference>
<dbReference type="CDD" id="cd01282">
    <property type="entry name" value="HTH_MerR-like_sg3"/>
    <property type="match status" value="1"/>
</dbReference>
<dbReference type="Pfam" id="PF13411">
    <property type="entry name" value="MerR_1"/>
    <property type="match status" value="1"/>
</dbReference>
<keyword evidence="5" id="KW-0175">Coiled coil</keyword>
<dbReference type="PANTHER" id="PTHR30204:SF69">
    <property type="entry name" value="MERR-FAMILY TRANSCRIPTIONAL REGULATOR"/>
    <property type="match status" value="1"/>
</dbReference>
<dbReference type="RefSeq" id="WP_369263258.1">
    <property type="nucleotide sequence ID" value="NZ_CP163440.1"/>
</dbReference>
<evidence type="ECO:0000256" key="4">
    <source>
        <dbReference type="ARBA" id="ARBA00023163"/>
    </source>
</evidence>
<dbReference type="PRINTS" id="PR00040">
    <property type="entry name" value="HTHMERR"/>
</dbReference>
<dbReference type="GO" id="GO:0003677">
    <property type="term" value="F:DNA binding"/>
    <property type="evidence" value="ECO:0007669"/>
    <property type="project" value="UniProtKB-KW"/>
</dbReference>
<keyword evidence="2" id="KW-0805">Transcription regulation</keyword>
<evidence type="ECO:0000256" key="1">
    <source>
        <dbReference type="ARBA" id="ARBA00022491"/>
    </source>
</evidence>
<dbReference type="SMART" id="SM00422">
    <property type="entry name" value="HTH_MERR"/>
    <property type="match status" value="1"/>
</dbReference>
<feature type="coiled-coil region" evidence="5">
    <location>
        <begin position="92"/>
        <end position="133"/>
    </location>
</feature>
<sequence length="133" mass="15025">MRRESIDMRIGELSRRTGVSTRSLRYYEQQGLLRAERAANGYRDYAESAVIRAANIQGLLRAGLTVDDIREPLDTGCLNEPLGQLPLCEGALQTATDRLDELDRRIGALRQLRERLAEQVTRTRNALAANERN</sequence>
<accession>A0AB39SJ76</accession>
<proteinExistence type="predicted"/>
<keyword evidence="3" id="KW-0238">DNA-binding</keyword>
<dbReference type="PROSITE" id="PS00552">
    <property type="entry name" value="HTH_MERR_1"/>
    <property type="match status" value="1"/>
</dbReference>
<organism evidence="7">
    <name type="scientific">Streptomyces sp. R35</name>
    <dbReference type="NCBI Taxonomy" id="3238630"/>
    <lineage>
        <taxon>Bacteria</taxon>
        <taxon>Bacillati</taxon>
        <taxon>Actinomycetota</taxon>
        <taxon>Actinomycetes</taxon>
        <taxon>Kitasatosporales</taxon>
        <taxon>Streptomycetaceae</taxon>
        <taxon>Streptomyces</taxon>
    </lineage>
</organism>
<evidence type="ECO:0000313" key="7">
    <source>
        <dbReference type="EMBL" id="XDQ66246.1"/>
    </source>
</evidence>
<protein>
    <submittedName>
        <fullName evidence="7">MerR family transcriptional regulator</fullName>
    </submittedName>
</protein>
<dbReference type="SUPFAM" id="SSF46955">
    <property type="entry name" value="Putative DNA-binding domain"/>
    <property type="match status" value="1"/>
</dbReference>
<dbReference type="GO" id="GO:0003700">
    <property type="term" value="F:DNA-binding transcription factor activity"/>
    <property type="evidence" value="ECO:0007669"/>
    <property type="project" value="InterPro"/>
</dbReference>
<dbReference type="InterPro" id="IPR047057">
    <property type="entry name" value="MerR_fam"/>
</dbReference>
<reference evidence="7" key="1">
    <citation type="submission" date="2024-07" db="EMBL/GenBank/DDBJ databases">
        <authorList>
            <person name="Yu S.T."/>
        </authorList>
    </citation>
    <scope>NUCLEOTIDE SEQUENCE</scope>
    <source>
        <strain evidence="7">R35</strain>
    </source>
</reference>
<evidence type="ECO:0000256" key="3">
    <source>
        <dbReference type="ARBA" id="ARBA00023125"/>
    </source>
</evidence>